<name>A0A016SHF2_9BILA</name>
<comment type="caution">
    <text evidence="1">The sequence shown here is derived from an EMBL/GenBank/DDBJ whole genome shotgun (WGS) entry which is preliminary data.</text>
</comment>
<evidence type="ECO:0000313" key="1">
    <source>
        <dbReference type="EMBL" id="EYB90108.1"/>
    </source>
</evidence>
<gene>
    <name evidence="1" type="primary">Acey_s0223.g2658</name>
    <name evidence="1" type="ORF">Y032_0223g2658</name>
</gene>
<organism evidence="1 2">
    <name type="scientific">Ancylostoma ceylanicum</name>
    <dbReference type="NCBI Taxonomy" id="53326"/>
    <lineage>
        <taxon>Eukaryota</taxon>
        <taxon>Metazoa</taxon>
        <taxon>Ecdysozoa</taxon>
        <taxon>Nematoda</taxon>
        <taxon>Chromadorea</taxon>
        <taxon>Rhabditida</taxon>
        <taxon>Rhabditina</taxon>
        <taxon>Rhabditomorpha</taxon>
        <taxon>Strongyloidea</taxon>
        <taxon>Ancylostomatidae</taxon>
        <taxon>Ancylostomatinae</taxon>
        <taxon>Ancylostoma</taxon>
    </lineage>
</organism>
<accession>A0A016SHF2</accession>
<evidence type="ECO:0000313" key="2">
    <source>
        <dbReference type="Proteomes" id="UP000024635"/>
    </source>
</evidence>
<dbReference type="AlphaFoldDB" id="A0A016SHF2"/>
<reference evidence="2" key="1">
    <citation type="journal article" date="2015" name="Nat. Genet.">
        <title>The genome and transcriptome of the zoonotic hookworm Ancylostoma ceylanicum identify infection-specific gene families.</title>
        <authorList>
            <person name="Schwarz E.M."/>
            <person name="Hu Y."/>
            <person name="Antoshechkin I."/>
            <person name="Miller M.M."/>
            <person name="Sternberg P.W."/>
            <person name="Aroian R.V."/>
        </authorList>
    </citation>
    <scope>NUCLEOTIDE SEQUENCE</scope>
    <source>
        <strain evidence="2">HY135</strain>
    </source>
</reference>
<dbReference type="Proteomes" id="UP000024635">
    <property type="component" value="Unassembled WGS sequence"/>
</dbReference>
<dbReference type="EMBL" id="JARK01001559">
    <property type="protein sequence ID" value="EYB90108.1"/>
    <property type="molecule type" value="Genomic_DNA"/>
</dbReference>
<sequence>MRVTRCDKAVLAFGGVELPGKLKKCTETCPFLGKGYAGIHRGFLSYMPSFIPYTYLLIIPFPTLCPLRV</sequence>
<protein>
    <submittedName>
        <fullName evidence="1">Uncharacterized protein</fullName>
    </submittedName>
</protein>
<proteinExistence type="predicted"/>
<keyword evidence="2" id="KW-1185">Reference proteome</keyword>